<dbReference type="SUPFAM" id="SSF55729">
    <property type="entry name" value="Acyl-CoA N-acyltransferases (Nat)"/>
    <property type="match status" value="1"/>
</dbReference>
<proteinExistence type="predicted"/>
<organism evidence="1 2">
    <name type="scientific">Panagrellus redivivus</name>
    <name type="common">Microworm</name>
    <dbReference type="NCBI Taxonomy" id="6233"/>
    <lineage>
        <taxon>Eukaryota</taxon>
        <taxon>Metazoa</taxon>
        <taxon>Ecdysozoa</taxon>
        <taxon>Nematoda</taxon>
        <taxon>Chromadorea</taxon>
        <taxon>Rhabditida</taxon>
        <taxon>Tylenchina</taxon>
        <taxon>Panagrolaimomorpha</taxon>
        <taxon>Panagrolaimoidea</taxon>
        <taxon>Panagrolaimidae</taxon>
        <taxon>Panagrellus</taxon>
    </lineage>
</organism>
<dbReference type="Gene3D" id="3.40.630.30">
    <property type="match status" value="1"/>
</dbReference>
<reference evidence="2" key="2">
    <citation type="submission" date="2020-10" db="UniProtKB">
        <authorList>
            <consortium name="WormBaseParasite"/>
        </authorList>
    </citation>
    <scope>IDENTIFICATION</scope>
</reference>
<keyword evidence="1" id="KW-1185">Reference proteome</keyword>
<reference evidence="1" key="1">
    <citation type="journal article" date="2013" name="Genetics">
        <title>The draft genome and transcriptome of Panagrellus redivivus are shaped by the harsh demands of a free-living lifestyle.</title>
        <authorList>
            <person name="Srinivasan J."/>
            <person name="Dillman A.R."/>
            <person name="Macchietto M.G."/>
            <person name="Heikkinen L."/>
            <person name="Lakso M."/>
            <person name="Fracchia K.M."/>
            <person name="Antoshechkin I."/>
            <person name="Mortazavi A."/>
            <person name="Wong G."/>
            <person name="Sternberg P.W."/>
        </authorList>
    </citation>
    <scope>NUCLEOTIDE SEQUENCE [LARGE SCALE GENOMIC DNA]</scope>
    <source>
        <strain evidence="1">MT8872</strain>
    </source>
</reference>
<evidence type="ECO:0000313" key="1">
    <source>
        <dbReference type="Proteomes" id="UP000492821"/>
    </source>
</evidence>
<dbReference type="WBParaSite" id="Pan_g17517.t1">
    <property type="protein sequence ID" value="Pan_g17517.t1"/>
    <property type="gene ID" value="Pan_g17517"/>
</dbReference>
<accession>A0A7E4V7F0</accession>
<dbReference type="Proteomes" id="UP000492821">
    <property type="component" value="Unassembled WGS sequence"/>
</dbReference>
<dbReference type="AlphaFoldDB" id="A0A7E4V7F0"/>
<sequence length="151" mass="16680">MVAQTIEIKPALKAELSALLDSLHLAPATTAPSTSSKPFGRARFDDIGNFDASDFPKRTVGKCFLQLGDVTPHNINQIKKINSYSKPVFQSNNDEAIQFYKKFGFEVIDRVDNYYKRITPDDAFLLEKVVNNGTKSATVSNTANCGDIMAE</sequence>
<evidence type="ECO:0000313" key="2">
    <source>
        <dbReference type="WBParaSite" id="Pan_g17517.t1"/>
    </source>
</evidence>
<protein>
    <submittedName>
        <fullName evidence="2">N-acetyltransferase domain-containing protein</fullName>
    </submittedName>
</protein>
<name>A0A7E4V7F0_PANRE</name>
<dbReference type="InterPro" id="IPR016181">
    <property type="entry name" value="Acyl_CoA_acyltransferase"/>
</dbReference>